<dbReference type="RefSeq" id="WP_101821390.1">
    <property type="nucleotide sequence ID" value="NZ_JBEPSW010000013.1"/>
</dbReference>
<feature type="domain" description="Prephenate/arogenate dehydrogenase" evidence="3">
    <location>
        <begin position="10"/>
        <end position="280"/>
    </location>
</feature>
<keyword evidence="2" id="KW-0560">Oxidoreductase</keyword>
<dbReference type="Gene3D" id="3.40.50.720">
    <property type="entry name" value="NAD(P)-binding Rossmann-like Domain"/>
    <property type="match status" value="1"/>
</dbReference>
<dbReference type="InterPro" id="IPR036291">
    <property type="entry name" value="NAD(P)-bd_dom_sf"/>
</dbReference>
<comment type="caution">
    <text evidence="4">The sequence shown here is derived from an EMBL/GenBank/DDBJ whole genome shotgun (WGS) entry which is preliminary data.</text>
</comment>
<name>A0A2I1R4C4_9ACTN</name>
<protein>
    <submittedName>
        <fullName evidence="4">Prephenate dehydrogenase/arogenate dehydrogenase family protein</fullName>
    </submittedName>
</protein>
<organism evidence="4 5">
    <name type="scientific">Gordonia terrae</name>
    <dbReference type="NCBI Taxonomy" id="2055"/>
    <lineage>
        <taxon>Bacteria</taxon>
        <taxon>Bacillati</taxon>
        <taxon>Actinomycetota</taxon>
        <taxon>Actinomycetes</taxon>
        <taxon>Mycobacteriales</taxon>
        <taxon>Gordoniaceae</taxon>
        <taxon>Gordonia</taxon>
    </lineage>
</organism>
<comment type="similarity">
    <text evidence="1">Belongs to the prephenate/arogenate dehydrogenase family.</text>
</comment>
<dbReference type="GO" id="GO:0070403">
    <property type="term" value="F:NAD+ binding"/>
    <property type="evidence" value="ECO:0007669"/>
    <property type="project" value="TreeGrafter"/>
</dbReference>
<dbReference type="PROSITE" id="PS51176">
    <property type="entry name" value="PDH_ADH"/>
    <property type="match status" value="1"/>
</dbReference>
<dbReference type="GO" id="GO:0008977">
    <property type="term" value="F:prephenate dehydrogenase (NAD+) activity"/>
    <property type="evidence" value="ECO:0007669"/>
    <property type="project" value="InterPro"/>
</dbReference>
<evidence type="ECO:0000256" key="2">
    <source>
        <dbReference type="ARBA" id="ARBA00023002"/>
    </source>
</evidence>
<dbReference type="InterPro" id="IPR003099">
    <property type="entry name" value="Prephen_DH"/>
</dbReference>
<dbReference type="InterPro" id="IPR050812">
    <property type="entry name" value="Preph/Arog_dehydrog"/>
</dbReference>
<dbReference type="Gene3D" id="1.10.3660.10">
    <property type="entry name" value="6-phosphogluconate dehydrogenase C-terminal like domain"/>
    <property type="match status" value="1"/>
</dbReference>
<dbReference type="GO" id="GO:0004665">
    <property type="term" value="F:prephenate dehydrogenase (NADP+) activity"/>
    <property type="evidence" value="ECO:0007669"/>
    <property type="project" value="InterPro"/>
</dbReference>
<reference evidence="4 5" key="1">
    <citation type="submission" date="2017-12" db="EMBL/GenBank/DDBJ databases">
        <title>Phylogenetic diversity of female urinary microbiome.</title>
        <authorList>
            <person name="Thomas-White K."/>
            <person name="Wolfe A.J."/>
        </authorList>
    </citation>
    <scope>NUCLEOTIDE SEQUENCE [LARGE SCALE GENOMIC DNA]</scope>
    <source>
        <strain evidence="4 5">UMB0777</strain>
    </source>
</reference>
<dbReference type="PANTHER" id="PTHR21363:SF0">
    <property type="entry name" value="PREPHENATE DEHYDROGENASE [NADP(+)]"/>
    <property type="match status" value="1"/>
</dbReference>
<dbReference type="SUPFAM" id="SSF51735">
    <property type="entry name" value="NAD(P)-binding Rossmann-fold domains"/>
    <property type="match status" value="1"/>
</dbReference>
<dbReference type="EMBL" id="PKJC01000017">
    <property type="protein sequence ID" value="PKZ63983.1"/>
    <property type="molecule type" value="Genomic_DNA"/>
</dbReference>
<dbReference type="InterPro" id="IPR046825">
    <property type="entry name" value="PDH_C"/>
</dbReference>
<proteinExistence type="inferred from homology"/>
<dbReference type="SUPFAM" id="SSF48179">
    <property type="entry name" value="6-phosphogluconate dehydrogenase C-terminal domain-like"/>
    <property type="match status" value="1"/>
</dbReference>
<accession>A0A2I1R4C4</accession>
<dbReference type="AlphaFoldDB" id="A0A2I1R4C4"/>
<dbReference type="Pfam" id="PF20463">
    <property type="entry name" value="PDH_C"/>
    <property type="match status" value="1"/>
</dbReference>
<dbReference type="InterPro" id="IPR008927">
    <property type="entry name" value="6-PGluconate_DH-like_C_sf"/>
</dbReference>
<evidence type="ECO:0000256" key="1">
    <source>
        <dbReference type="ARBA" id="ARBA00007964"/>
    </source>
</evidence>
<dbReference type="STRING" id="2055.BCM27_14230"/>
<sequence>MTASTAPGVRSVVVAGGAGAVGTMLADRWRGDGDMVHVLDATTGDDIRSPAPEATARMRDADVLVLAVPEDVALAAVGTVRSVLRPTALLVETLSVKTRFSAALADIDPGGPTVGVNPMFAPSLGLPGRVVAVVVHHHGPGADRLLDDLARWGARTEVTTAERHDRLCASIQALTHATILSFGTALADLGVDADDTALLATPPFTAMSAMLARITGGTPEVYRDIQESNPCAPAAREALSRAVSRVSAACADGTGTGTHGDAGEFAALLARAGAPLGTRANGYAALCARLFDGLVP</sequence>
<gene>
    <name evidence="4" type="ORF">CYJ73_18800</name>
</gene>
<evidence type="ECO:0000313" key="5">
    <source>
        <dbReference type="Proteomes" id="UP000234662"/>
    </source>
</evidence>
<dbReference type="PANTHER" id="PTHR21363">
    <property type="entry name" value="PREPHENATE DEHYDROGENASE"/>
    <property type="match status" value="1"/>
</dbReference>
<evidence type="ECO:0000313" key="4">
    <source>
        <dbReference type="EMBL" id="PKZ63983.1"/>
    </source>
</evidence>
<dbReference type="GO" id="GO:0006571">
    <property type="term" value="P:tyrosine biosynthetic process"/>
    <property type="evidence" value="ECO:0007669"/>
    <property type="project" value="InterPro"/>
</dbReference>
<evidence type="ECO:0000259" key="3">
    <source>
        <dbReference type="PROSITE" id="PS51176"/>
    </source>
</evidence>
<dbReference type="Proteomes" id="UP000234662">
    <property type="component" value="Unassembled WGS sequence"/>
</dbReference>